<dbReference type="InterPro" id="IPR016193">
    <property type="entry name" value="Cytidine_deaminase-like"/>
</dbReference>
<feature type="binding site" evidence="18">
    <location>
        <position position="90"/>
    </location>
    <ligand>
        <name>Zn(2+)</name>
        <dbReference type="ChEBI" id="CHEBI:29105"/>
        <note>catalytic</note>
    </ligand>
</feature>
<dbReference type="GO" id="GO:0009231">
    <property type="term" value="P:riboflavin biosynthetic process"/>
    <property type="evidence" value="ECO:0007669"/>
    <property type="project" value="UniProtKB-KW"/>
</dbReference>
<feature type="binding site" evidence="18">
    <location>
        <position position="99"/>
    </location>
    <ligand>
        <name>Zn(2+)</name>
        <dbReference type="ChEBI" id="CHEBI:29105"/>
        <note>catalytic</note>
    </ligand>
</feature>
<evidence type="ECO:0000313" key="20">
    <source>
        <dbReference type="EMBL" id="MBD2861369.1"/>
    </source>
</evidence>
<dbReference type="InterPro" id="IPR002734">
    <property type="entry name" value="RibDG_C"/>
</dbReference>
<dbReference type="Pfam" id="PF01872">
    <property type="entry name" value="RibD_C"/>
    <property type="match status" value="1"/>
</dbReference>
<feature type="binding site" evidence="17">
    <location>
        <position position="185"/>
    </location>
    <ligand>
        <name>NADP(+)</name>
        <dbReference type="ChEBI" id="CHEBI:58349"/>
    </ligand>
</feature>
<dbReference type="FunFam" id="3.40.140.10:FF:000025">
    <property type="entry name" value="Riboflavin biosynthesis protein RibD"/>
    <property type="match status" value="1"/>
</dbReference>
<dbReference type="CDD" id="cd01284">
    <property type="entry name" value="Riboflavin_deaminase-reductase"/>
    <property type="match status" value="1"/>
</dbReference>
<comment type="pathway">
    <text evidence="2 15">Cofactor biosynthesis; riboflavin biosynthesis; 5-amino-6-(D-ribitylamino)uracil from GTP: step 2/4.</text>
</comment>
<comment type="catalytic activity">
    <reaction evidence="14 15">
        <text>2,5-diamino-6-hydroxy-4-(5-phosphoribosylamino)-pyrimidine + H2O + H(+) = 5-amino-6-(5-phospho-D-ribosylamino)uracil + NH4(+)</text>
        <dbReference type="Rhea" id="RHEA:21868"/>
        <dbReference type="ChEBI" id="CHEBI:15377"/>
        <dbReference type="ChEBI" id="CHEBI:15378"/>
        <dbReference type="ChEBI" id="CHEBI:28938"/>
        <dbReference type="ChEBI" id="CHEBI:58453"/>
        <dbReference type="ChEBI" id="CHEBI:58614"/>
        <dbReference type="EC" id="3.5.4.26"/>
    </reaction>
</comment>
<comment type="catalytic activity">
    <reaction evidence="13 15">
        <text>5-amino-6-(5-phospho-D-ribitylamino)uracil + NADP(+) = 5-amino-6-(5-phospho-D-ribosylamino)uracil + NADPH + H(+)</text>
        <dbReference type="Rhea" id="RHEA:17845"/>
        <dbReference type="ChEBI" id="CHEBI:15378"/>
        <dbReference type="ChEBI" id="CHEBI:57783"/>
        <dbReference type="ChEBI" id="CHEBI:58349"/>
        <dbReference type="ChEBI" id="CHEBI:58421"/>
        <dbReference type="ChEBI" id="CHEBI:58453"/>
        <dbReference type="EC" id="1.1.1.193"/>
    </reaction>
</comment>
<evidence type="ECO:0000256" key="14">
    <source>
        <dbReference type="ARBA" id="ARBA00049886"/>
    </source>
</evidence>
<evidence type="ECO:0000256" key="16">
    <source>
        <dbReference type="PIRSR" id="PIRSR006769-1"/>
    </source>
</evidence>
<dbReference type="AlphaFoldDB" id="A0A927C5T9"/>
<evidence type="ECO:0000256" key="4">
    <source>
        <dbReference type="ARBA" id="ARBA00005259"/>
    </source>
</evidence>
<evidence type="ECO:0000259" key="19">
    <source>
        <dbReference type="PROSITE" id="PS51747"/>
    </source>
</evidence>
<dbReference type="GO" id="GO:0008703">
    <property type="term" value="F:5-amino-6-(5-phosphoribosylamino)uracil reductase activity"/>
    <property type="evidence" value="ECO:0007669"/>
    <property type="project" value="UniProtKB-EC"/>
</dbReference>
<dbReference type="NCBIfam" id="TIGR00227">
    <property type="entry name" value="ribD_Cterm"/>
    <property type="match status" value="1"/>
</dbReference>
<evidence type="ECO:0000256" key="5">
    <source>
        <dbReference type="ARBA" id="ARBA00007417"/>
    </source>
</evidence>
<feature type="binding site" evidence="17">
    <location>
        <position position="199"/>
    </location>
    <ligand>
        <name>NADP(+)</name>
        <dbReference type="ChEBI" id="CHEBI:58349"/>
    </ligand>
</feature>
<keyword evidence="10 15" id="KW-0521">NADP</keyword>
<comment type="function">
    <text evidence="1 15">Converts 2,5-diamino-6-(ribosylamino)-4(3h)-pyrimidinone 5'-phosphate into 5-amino-6-(ribosylamino)-2,4(1h,3h)-pyrimidinedione 5'-phosphate.</text>
</comment>
<comment type="cofactor">
    <cofactor evidence="15 18">
        <name>Zn(2+)</name>
        <dbReference type="ChEBI" id="CHEBI:29105"/>
    </cofactor>
    <text evidence="15 18">Binds 1 zinc ion.</text>
</comment>
<keyword evidence="8 15" id="KW-0378">Hydrolase</keyword>
<proteinExistence type="inferred from homology"/>
<evidence type="ECO:0000313" key="21">
    <source>
        <dbReference type="Proteomes" id="UP000639396"/>
    </source>
</evidence>
<dbReference type="SUPFAM" id="SSF53597">
    <property type="entry name" value="Dihydrofolate reductase-like"/>
    <property type="match status" value="1"/>
</dbReference>
<dbReference type="Proteomes" id="UP000639396">
    <property type="component" value="Unassembled WGS sequence"/>
</dbReference>
<accession>A0A927C5T9</accession>
<dbReference type="Gene3D" id="3.40.140.10">
    <property type="entry name" value="Cytidine Deaminase, domain 2"/>
    <property type="match status" value="1"/>
</dbReference>
<feature type="binding site" evidence="17">
    <location>
        <position position="215"/>
    </location>
    <ligand>
        <name>NADP(+)</name>
        <dbReference type="ChEBI" id="CHEBI:58349"/>
    </ligand>
</feature>
<comment type="caution">
    <text evidence="20">The sequence shown here is derived from an EMBL/GenBank/DDBJ whole genome shotgun (WGS) entry which is preliminary data.</text>
</comment>
<dbReference type="GO" id="GO:0050661">
    <property type="term" value="F:NADP binding"/>
    <property type="evidence" value="ECO:0007669"/>
    <property type="project" value="InterPro"/>
</dbReference>
<keyword evidence="12" id="KW-0511">Multifunctional enzyme</keyword>
<dbReference type="InterPro" id="IPR024072">
    <property type="entry name" value="DHFR-like_dom_sf"/>
</dbReference>
<feature type="binding site" evidence="17">
    <location>
        <position position="222"/>
    </location>
    <ligand>
        <name>substrate</name>
    </ligand>
</feature>
<feature type="domain" description="CMP/dCMP-type deaminase" evidence="19">
    <location>
        <begin position="16"/>
        <end position="138"/>
    </location>
</feature>
<feature type="binding site" evidence="17">
    <location>
        <position position="219"/>
    </location>
    <ligand>
        <name>substrate</name>
    </ligand>
</feature>
<comment type="similarity">
    <text evidence="5 15">In the C-terminal section; belongs to the HTP reductase family.</text>
</comment>
<dbReference type="GO" id="GO:0008835">
    <property type="term" value="F:diaminohydroxyphosphoribosylaminopyrimidine deaminase activity"/>
    <property type="evidence" value="ECO:0007669"/>
    <property type="project" value="UniProtKB-EC"/>
</dbReference>
<evidence type="ECO:0000256" key="9">
    <source>
        <dbReference type="ARBA" id="ARBA00022833"/>
    </source>
</evidence>
<feature type="binding site" evidence="17">
    <location>
        <position position="237"/>
    </location>
    <ligand>
        <name>NADP(+)</name>
        <dbReference type="ChEBI" id="CHEBI:58349"/>
    </ligand>
</feature>
<evidence type="ECO:0000256" key="1">
    <source>
        <dbReference type="ARBA" id="ARBA00002151"/>
    </source>
</evidence>
<evidence type="ECO:0000256" key="18">
    <source>
        <dbReference type="PIRSR" id="PIRSR006769-3"/>
    </source>
</evidence>
<keyword evidence="7 15" id="KW-0479">Metal-binding</keyword>
<dbReference type="PIRSF" id="PIRSF006769">
    <property type="entry name" value="RibD"/>
    <property type="match status" value="1"/>
</dbReference>
<evidence type="ECO:0000256" key="13">
    <source>
        <dbReference type="ARBA" id="ARBA00049861"/>
    </source>
</evidence>
<comment type="pathway">
    <text evidence="3 15">Cofactor biosynthesis; riboflavin biosynthesis; 5-amino-6-(D-ribitylamino)uracil from GTP: step 3/4.</text>
</comment>
<evidence type="ECO:0000256" key="8">
    <source>
        <dbReference type="ARBA" id="ARBA00022801"/>
    </source>
</evidence>
<evidence type="ECO:0000256" key="17">
    <source>
        <dbReference type="PIRSR" id="PIRSR006769-2"/>
    </source>
</evidence>
<gene>
    <name evidence="20" type="primary">ribD</name>
    <name evidence="20" type="ORF">IDH45_05110</name>
</gene>
<dbReference type="InterPro" id="IPR016192">
    <property type="entry name" value="APOBEC/CMP_deaminase_Zn-bd"/>
</dbReference>
<dbReference type="EC" id="1.1.1.193" evidence="15"/>
<dbReference type="InterPro" id="IPR002125">
    <property type="entry name" value="CMP_dCMP_dom"/>
</dbReference>
<dbReference type="PANTHER" id="PTHR38011:SF7">
    <property type="entry name" value="2,5-DIAMINO-6-RIBOSYLAMINO-4(3H)-PYRIMIDINONE 5'-PHOSPHATE REDUCTASE"/>
    <property type="match status" value="1"/>
</dbReference>
<evidence type="ECO:0000256" key="3">
    <source>
        <dbReference type="ARBA" id="ARBA00004910"/>
    </source>
</evidence>
<evidence type="ECO:0000256" key="7">
    <source>
        <dbReference type="ARBA" id="ARBA00022723"/>
    </source>
</evidence>
<dbReference type="InterPro" id="IPR011549">
    <property type="entry name" value="RibD_C"/>
</dbReference>
<dbReference type="InterPro" id="IPR050765">
    <property type="entry name" value="Riboflavin_Biosynth_HTPR"/>
</dbReference>
<evidence type="ECO:0000256" key="11">
    <source>
        <dbReference type="ARBA" id="ARBA00023002"/>
    </source>
</evidence>
<keyword evidence="21" id="KW-1185">Reference proteome</keyword>
<dbReference type="EMBL" id="JACXJA010000005">
    <property type="protein sequence ID" value="MBD2861369.1"/>
    <property type="molecule type" value="Genomic_DNA"/>
</dbReference>
<dbReference type="PROSITE" id="PS51747">
    <property type="entry name" value="CYT_DCMP_DEAMINASES_2"/>
    <property type="match status" value="1"/>
</dbReference>
<dbReference type="GO" id="GO:0008270">
    <property type="term" value="F:zinc ion binding"/>
    <property type="evidence" value="ECO:0007669"/>
    <property type="project" value="InterPro"/>
</dbReference>
<evidence type="ECO:0000256" key="15">
    <source>
        <dbReference type="PIRNR" id="PIRNR006769"/>
    </source>
</evidence>
<evidence type="ECO:0000256" key="6">
    <source>
        <dbReference type="ARBA" id="ARBA00022619"/>
    </source>
</evidence>
<dbReference type="NCBIfam" id="TIGR00326">
    <property type="entry name" value="eubact_ribD"/>
    <property type="match status" value="1"/>
</dbReference>
<keyword evidence="9 15" id="KW-0862">Zinc</keyword>
<name>A0A927C5T9_9BACL</name>
<dbReference type="SUPFAM" id="SSF53927">
    <property type="entry name" value="Cytidine deaminase-like"/>
    <property type="match status" value="1"/>
</dbReference>
<feature type="active site" description="Proton donor" evidence="16">
    <location>
        <position position="67"/>
    </location>
</feature>
<feature type="binding site" evidence="17">
    <location>
        <position position="211"/>
    </location>
    <ligand>
        <name>NADP(+)</name>
        <dbReference type="ChEBI" id="CHEBI:58349"/>
    </ligand>
</feature>
<protein>
    <recommendedName>
        <fullName evidence="15">Riboflavin biosynthesis protein RibD</fullName>
    </recommendedName>
    <domain>
        <recommendedName>
            <fullName evidence="15">Diaminohydroxyphosphoribosylaminopyrimidine deaminase</fullName>
            <shortName evidence="15">DRAP deaminase</shortName>
            <ecNumber evidence="15">3.5.4.26</ecNumber>
        </recommendedName>
        <alternativeName>
            <fullName evidence="15">Riboflavin-specific deaminase</fullName>
        </alternativeName>
    </domain>
    <domain>
        <recommendedName>
            <fullName evidence="15">5-amino-6-(5-phosphoribosylamino)uracil reductase</fullName>
            <ecNumber evidence="15">1.1.1.193</ecNumber>
        </recommendedName>
        <alternativeName>
            <fullName evidence="15">HTP reductase</fullName>
        </alternativeName>
    </domain>
</protein>
<sequence>MHARIGIGGEIELELLNDEYYMRLALQLAEKSLGQTGINPVVGCVIVKDGRIVGLGSHLQRGSHHAEVHALLMAGAEAEGSTAYVTLEPCSHFGRTPPCADRLVAEKVKRVVVACTDPNPQVAGTGIEKLRSHGIQVDVGVLEQEARTLNEMFNSFISTRLPFVTMKSATTLDGKIATITGDSKWISGTESRSYVHMLRHRHQSIMVGVDTVIADDPQLTARLDVPSIQPVRIVIDSKLRLPIEARVVQDKEAKTIVFTTNQASIEQMMRLNAFGVEVIRCGEGPRVDLRRAMGILAEREIGSVLLEGGGKLNGAMLEAGLIDKIVLFLAPKIVGGADAPGAFSMDGFAKMSEAVMLERVSIERFGDDCCITGYPKRTEGRKTECSPEL</sequence>
<dbReference type="Pfam" id="PF00383">
    <property type="entry name" value="dCMP_cyt_deam_1"/>
    <property type="match status" value="1"/>
</dbReference>
<feature type="binding site" evidence="17">
    <location>
        <position position="183"/>
    </location>
    <ligand>
        <name>substrate</name>
    </ligand>
</feature>
<evidence type="ECO:0000256" key="12">
    <source>
        <dbReference type="ARBA" id="ARBA00023268"/>
    </source>
</evidence>
<comment type="similarity">
    <text evidence="4 15">In the N-terminal section; belongs to the cytidine and deoxycytidylate deaminase family.</text>
</comment>
<feature type="binding site" evidence="18">
    <location>
        <position position="65"/>
    </location>
    <ligand>
        <name>Zn(2+)</name>
        <dbReference type="ChEBI" id="CHEBI:29105"/>
        <note>catalytic</note>
    </ligand>
</feature>
<feature type="binding site" evidence="17">
    <location>
        <position position="307"/>
    </location>
    <ligand>
        <name>substrate</name>
    </ligand>
</feature>
<reference evidence="20" key="1">
    <citation type="submission" date="2020-09" db="EMBL/GenBank/DDBJ databases">
        <title>A novel bacterium of genus Paenibacillus, isolated from South China Sea.</title>
        <authorList>
            <person name="Huang H."/>
            <person name="Mo K."/>
            <person name="Hu Y."/>
        </authorList>
    </citation>
    <scope>NUCLEOTIDE SEQUENCE</scope>
    <source>
        <strain evidence="20">IB182363</strain>
    </source>
</reference>
<dbReference type="EC" id="3.5.4.26" evidence="15"/>
<dbReference type="PANTHER" id="PTHR38011">
    <property type="entry name" value="DIHYDROFOLATE REDUCTASE FAMILY PROTEIN (AFU_ORTHOLOGUE AFUA_8G06820)"/>
    <property type="match status" value="1"/>
</dbReference>
<keyword evidence="11 15" id="KW-0560">Oxidoreductase</keyword>
<feature type="binding site" evidence="17">
    <location>
        <position position="169"/>
    </location>
    <ligand>
        <name>NADP(+)</name>
        <dbReference type="ChEBI" id="CHEBI:58349"/>
    </ligand>
</feature>
<feature type="binding site" evidence="17">
    <location>
        <begin position="309"/>
        <end position="315"/>
    </location>
    <ligand>
        <name>NADP(+)</name>
        <dbReference type="ChEBI" id="CHEBI:58349"/>
    </ligand>
</feature>
<evidence type="ECO:0000256" key="2">
    <source>
        <dbReference type="ARBA" id="ARBA00004882"/>
    </source>
</evidence>
<organism evidence="20 21">
    <name type="scientific">Paenibacillus oceani</name>
    <dbReference type="NCBI Taxonomy" id="2772510"/>
    <lineage>
        <taxon>Bacteria</taxon>
        <taxon>Bacillati</taxon>
        <taxon>Bacillota</taxon>
        <taxon>Bacilli</taxon>
        <taxon>Bacillales</taxon>
        <taxon>Paenibacillaceae</taxon>
        <taxon>Paenibacillus</taxon>
    </lineage>
</organism>
<evidence type="ECO:0000256" key="10">
    <source>
        <dbReference type="ARBA" id="ARBA00022857"/>
    </source>
</evidence>
<dbReference type="InterPro" id="IPR004794">
    <property type="entry name" value="Eubact_RibD"/>
</dbReference>
<dbReference type="PROSITE" id="PS00903">
    <property type="entry name" value="CYT_DCMP_DEAMINASES_1"/>
    <property type="match status" value="1"/>
</dbReference>
<keyword evidence="6 15" id="KW-0686">Riboflavin biosynthesis</keyword>
<dbReference type="Gene3D" id="3.40.430.10">
    <property type="entry name" value="Dihydrofolate Reductase, subunit A"/>
    <property type="match status" value="1"/>
</dbReference>